<evidence type="ECO:0000256" key="9">
    <source>
        <dbReference type="HAMAP-Rule" id="MF_00422"/>
    </source>
</evidence>
<name>A0A6N2R7I1_9ACTO</name>
<keyword evidence="2 9" id="KW-0813">Transport</keyword>
<dbReference type="NCBIfam" id="TIGR00964">
    <property type="entry name" value="secE_bact"/>
    <property type="match status" value="1"/>
</dbReference>
<dbReference type="Pfam" id="PF00584">
    <property type="entry name" value="SecE"/>
    <property type="match status" value="1"/>
</dbReference>
<comment type="subunit">
    <text evidence="9">Component of the Sec protein translocase complex. Heterotrimer consisting of SecY, SecE and SecG subunits. The heterotrimers can form oligomers, although 1 heterotrimer is thought to be able to translocate proteins. Interacts with the ribosome. Interacts with SecDF, and other proteins may be involved. Interacts with SecA.</text>
</comment>
<dbReference type="AlphaFoldDB" id="A0A6N2R7I1"/>
<dbReference type="PANTHER" id="PTHR33910:SF1">
    <property type="entry name" value="PROTEIN TRANSLOCASE SUBUNIT SECE"/>
    <property type="match status" value="1"/>
</dbReference>
<evidence type="ECO:0000313" key="11">
    <source>
        <dbReference type="EMBL" id="VYS76767.1"/>
    </source>
</evidence>
<evidence type="ECO:0000256" key="3">
    <source>
        <dbReference type="ARBA" id="ARBA00022475"/>
    </source>
</evidence>
<proteinExistence type="inferred from homology"/>
<keyword evidence="6 9" id="KW-1133">Transmembrane helix</keyword>
<dbReference type="HAMAP" id="MF_00422">
    <property type="entry name" value="SecE"/>
    <property type="match status" value="1"/>
</dbReference>
<feature type="compositionally biased region" description="Basic and acidic residues" evidence="10">
    <location>
        <begin position="1"/>
        <end position="18"/>
    </location>
</feature>
<evidence type="ECO:0000256" key="1">
    <source>
        <dbReference type="ARBA" id="ARBA00004370"/>
    </source>
</evidence>
<comment type="function">
    <text evidence="9">Essential subunit of the Sec protein translocation channel SecYEG. Clamps together the 2 halves of SecY. May contact the channel plug during translocation.</text>
</comment>
<dbReference type="Gene3D" id="1.20.5.1030">
    <property type="entry name" value="Preprotein translocase secy subunit"/>
    <property type="match status" value="1"/>
</dbReference>
<organism evidence="11">
    <name type="scientific">Schaalia odontolytica</name>
    <dbReference type="NCBI Taxonomy" id="1660"/>
    <lineage>
        <taxon>Bacteria</taxon>
        <taxon>Bacillati</taxon>
        <taxon>Actinomycetota</taxon>
        <taxon>Actinomycetes</taxon>
        <taxon>Actinomycetales</taxon>
        <taxon>Actinomycetaceae</taxon>
        <taxon>Schaalia</taxon>
    </lineage>
</organism>
<keyword evidence="3 9" id="KW-1003">Cell membrane</keyword>
<evidence type="ECO:0000256" key="5">
    <source>
        <dbReference type="ARBA" id="ARBA00022927"/>
    </source>
</evidence>
<dbReference type="GO" id="GO:0009306">
    <property type="term" value="P:protein secretion"/>
    <property type="evidence" value="ECO:0007669"/>
    <property type="project" value="UniProtKB-UniRule"/>
</dbReference>
<dbReference type="GO" id="GO:0006605">
    <property type="term" value="P:protein targeting"/>
    <property type="evidence" value="ECO:0007669"/>
    <property type="project" value="UniProtKB-UniRule"/>
</dbReference>
<keyword evidence="5 9" id="KW-0653">Protein transport</keyword>
<dbReference type="GO" id="GO:0005886">
    <property type="term" value="C:plasma membrane"/>
    <property type="evidence" value="ECO:0007669"/>
    <property type="project" value="UniProtKB-SubCell"/>
</dbReference>
<dbReference type="InterPro" id="IPR005807">
    <property type="entry name" value="SecE_bac"/>
</dbReference>
<sequence length="100" mass="11160">MSGSQARRDESPKADRTKSGATRSRKASSSEKTQEKRPNIFKRMVIFVSQVVAEMKKVVYPSGSETWTYFIVVIVFVTAVMAFTGILDFLFGRLSAIVFG</sequence>
<dbReference type="PANTHER" id="PTHR33910">
    <property type="entry name" value="PROTEIN TRANSLOCASE SUBUNIT SECE"/>
    <property type="match status" value="1"/>
</dbReference>
<keyword evidence="7 9" id="KW-0811">Translocation</keyword>
<dbReference type="GO" id="GO:0065002">
    <property type="term" value="P:intracellular protein transmembrane transport"/>
    <property type="evidence" value="ECO:0007669"/>
    <property type="project" value="UniProtKB-UniRule"/>
</dbReference>
<dbReference type="EMBL" id="CACRSM010000002">
    <property type="protein sequence ID" value="VYS76767.1"/>
    <property type="molecule type" value="Genomic_DNA"/>
</dbReference>
<evidence type="ECO:0000256" key="6">
    <source>
        <dbReference type="ARBA" id="ARBA00022989"/>
    </source>
</evidence>
<evidence type="ECO:0000256" key="4">
    <source>
        <dbReference type="ARBA" id="ARBA00022692"/>
    </source>
</evidence>
<feature type="region of interest" description="Disordered" evidence="10">
    <location>
        <begin position="1"/>
        <end position="36"/>
    </location>
</feature>
<feature type="transmembrane region" description="Helical" evidence="9">
    <location>
        <begin position="67"/>
        <end position="91"/>
    </location>
</feature>
<evidence type="ECO:0000256" key="2">
    <source>
        <dbReference type="ARBA" id="ARBA00022448"/>
    </source>
</evidence>
<accession>A0A6N2R7I1</accession>
<evidence type="ECO:0000256" key="10">
    <source>
        <dbReference type="SAM" id="MobiDB-lite"/>
    </source>
</evidence>
<dbReference type="InterPro" id="IPR001901">
    <property type="entry name" value="Translocase_SecE/Sec61-g"/>
</dbReference>
<dbReference type="GO" id="GO:0043952">
    <property type="term" value="P:protein transport by the Sec complex"/>
    <property type="evidence" value="ECO:0007669"/>
    <property type="project" value="UniProtKB-UniRule"/>
</dbReference>
<comment type="similarity">
    <text evidence="9">Belongs to the SecE/SEC61-gamma family.</text>
</comment>
<evidence type="ECO:0000256" key="7">
    <source>
        <dbReference type="ARBA" id="ARBA00023010"/>
    </source>
</evidence>
<evidence type="ECO:0000256" key="8">
    <source>
        <dbReference type="ARBA" id="ARBA00023136"/>
    </source>
</evidence>
<comment type="subcellular location">
    <subcellularLocation>
        <location evidence="9">Cell membrane</location>
        <topology evidence="9">Single-pass membrane protein</topology>
    </subcellularLocation>
    <subcellularLocation>
        <location evidence="1">Membrane</location>
    </subcellularLocation>
</comment>
<keyword evidence="8 9" id="KW-0472">Membrane</keyword>
<reference evidence="11" key="1">
    <citation type="submission" date="2019-11" db="EMBL/GenBank/DDBJ databases">
        <authorList>
            <person name="Feng L."/>
        </authorList>
    </citation>
    <scope>NUCLEOTIDE SEQUENCE</scope>
    <source>
        <strain evidence="11">AodontolyticusLFYP35</strain>
    </source>
</reference>
<dbReference type="GO" id="GO:0008320">
    <property type="term" value="F:protein transmembrane transporter activity"/>
    <property type="evidence" value="ECO:0007669"/>
    <property type="project" value="UniProtKB-UniRule"/>
</dbReference>
<protein>
    <recommendedName>
        <fullName evidence="9">Protein translocase subunit SecE</fullName>
    </recommendedName>
</protein>
<dbReference type="InterPro" id="IPR038379">
    <property type="entry name" value="SecE_sf"/>
</dbReference>
<keyword evidence="4 9" id="KW-0812">Transmembrane</keyword>
<gene>
    <name evidence="9" type="primary">secE</name>
    <name evidence="11" type="ORF">AOLFYP35_00210</name>
</gene>